<feature type="transmembrane region" description="Helical" evidence="7">
    <location>
        <begin position="145"/>
        <end position="165"/>
    </location>
</feature>
<accession>A0A401FZ61</accession>
<evidence type="ECO:0000256" key="7">
    <source>
        <dbReference type="SAM" id="Phobius"/>
    </source>
</evidence>
<feature type="transmembrane region" description="Helical" evidence="7">
    <location>
        <begin position="423"/>
        <end position="444"/>
    </location>
</feature>
<dbReference type="Gene3D" id="1.20.1720.10">
    <property type="entry name" value="Multidrug resistance protein D"/>
    <property type="match status" value="1"/>
</dbReference>
<feature type="domain" description="Major facilitator superfamily (MFS) profile" evidence="8">
    <location>
        <begin position="1"/>
        <end position="450"/>
    </location>
</feature>
<keyword evidence="3" id="KW-1003">Cell membrane</keyword>
<dbReference type="PANTHER" id="PTHR42718">
    <property type="entry name" value="MAJOR FACILITATOR SUPERFAMILY MULTIDRUG TRANSPORTER MFSC"/>
    <property type="match status" value="1"/>
</dbReference>
<feature type="transmembrane region" description="Helical" evidence="7">
    <location>
        <begin position="210"/>
        <end position="229"/>
    </location>
</feature>
<evidence type="ECO:0000313" key="10">
    <source>
        <dbReference type="Proteomes" id="UP000288096"/>
    </source>
</evidence>
<evidence type="ECO:0000256" key="1">
    <source>
        <dbReference type="ARBA" id="ARBA00004651"/>
    </source>
</evidence>
<dbReference type="AlphaFoldDB" id="A0A401FZ61"/>
<comment type="subcellular location">
    <subcellularLocation>
        <location evidence="1">Cell membrane</location>
        <topology evidence="1">Multi-pass membrane protein</topology>
    </subcellularLocation>
</comment>
<dbReference type="PRINTS" id="PR01036">
    <property type="entry name" value="TCRTETB"/>
</dbReference>
<dbReference type="Gene3D" id="1.20.1250.20">
    <property type="entry name" value="MFS general substrate transporter like domains"/>
    <property type="match status" value="1"/>
</dbReference>
<proteinExistence type="predicted"/>
<dbReference type="InterPro" id="IPR036259">
    <property type="entry name" value="MFS_trans_sf"/>
</dbReference>
<protein>
    <submittedName>
        <fullName evidence="9">MFS transporter</fullName>
    </submittedName>
</protein>
<sequence>MSTLDGSIVNIALPAIMADLAAPLPTIEWVMMIYLLTVTACLLSFGRLSDIRGRRWIYIRGLIVFSAGSLACGMARSAIWLISARAFQGLGAAMIMSCNQAILTETFPAAERGKALGMLGAVVASGLTAGPVLGGWIIHFFSWQTIFYINIPIGLLTALAGNRILRGGKADRVRAETFDRSGALLLAISVSTFVYILTHGYDLGYTSYPMLLLGGAFIVSAAGFVYGLFSVPHPIIVPSLLGIRLFIFPVLATMILFAGLFTMIFLMPFYLINPCGFSPKMTGYIMVTPFMCLFIFSPIAGVLSDRIGSRLLCTAGMGILTFSFFYLARLMPDSSPPDIAGRLALFGLGTAAFTAPNNVTIMSAVPREHMGIAAGTVATVRNMGMVLGIALSGAVFNNVFYRLSGGLSLKVYQPQLEPIFMDAFRYAMTAGGLVAGIGIIISFLRGPEKK</sequence>
<comment type="caution">
    <text evidence="9">The sequence shown here is derived from an EMBL/GenBank/DDBJ whole genome shotgun (WGS) entry which is preliminary data.</text>
</comment>
<dbReference type="GO" id="GO:0005886">
    <property type="term" value="C:plasma membrane"/>
    <property type="evidence" value="ECO:0007669"/>
    <property type="project" value="UniProtKB-SubCell"/>
</dbReference>
<feature type="transmembrane region" description="Helical" evidence="7">
    <location>
        <begin position="27"/>
        <end position="45"/>
    </location>
</feature>
<gene>
    <name evidence="9" type="ORF">DENIS_3206</name>
</gene>
<feature type="transmembrane region" description="Helical" evidence="7">
    <location>
        <begin position="115"/>
        <end position="139"/>
    </location>
</feature>
<dbReference type="SUPFAM" id="SSF103473">
    <property type="entry name" value="MFS general substrate transporter"/>
    <property type="match status" value="1"/>
</dbReference>
<feature type="transmembrane region" description="Helical" evidence="7">
    <location>
        <begin position="284"/>
        <end position="304"/>
    </location>
</feature>
<reference evidence="10" key="1">
    <citation type="submission" date="2017-11" db="EMBL/GenBank/DDBJ databases">
        <authorList>
            <person name="Watanabe M."/>
            <person name="Kojima H."/>
        </authorList>
    </citation>
    <scope>NUCLEOTIDE SEQUENCE [LARGE SCALE GENOMIC DNA]</scope>
    <source>
        <strain evidence="10">Tokyo 01</strain>
    </source>
</reference>
<dbReference type="InterPro" id="IPR011701">
    <property type="entry name" value="MFS"/>
</dbReference>
<feature type="transmembrane region" description="Helical" evidence="7">
    <location>
        <begin position="343"/>
        <end position="365"/>
    </location>
</feature>
<evidence type="ECO:0000313" key="9">
    <source>
        <dbReference type="EMBL" id="GBC62237.1"/>
    </source>
</evidence>
<keyword evidence="5 7" id="KW-1133">Transmembrane helix</keyword>
<dbReference type="InterPro" id="IPR020846">
    <property type="entry name" value="MFS_dom"/>
</dbReference>
<organism evidence="9 10">
    <name type="scientific">Desulfonema ishimotonii</name>
    <dbReference type="NCBI Taxonomy" id="45657"/>
    <lineage>
        <taxon>Bacteria</taxon>
        <taxon>Pseudomonadati</taxon>
        <taxon>Thermodesulfobacteriota</taxon>
        <taxon>Desulfobacteria</taxon>
        <taxon>Desulfobacterales</taxon>
        <taxon>Desulfococcaceae</taxon>
        <taxon>Desulfonema</taxon>
    </lineage>
</organism>
<dbReference type="Proteomes" id="UP000288096">
    <property type="component" value="Unassembled WGS sequence"/>
</dbReference>
<evidence type="ECO:0000256" key="2">
    <source>
        <dbReference type="ARBA" id="ARBA00022448"/>
    </source>
</evidence>
<keyword evidence="4 7" id="KW-0812">Transmembrane</keyword>
<evidence type="ECO:0000256" key="3">
    <source>
        <dbReference type="ARBA" id="ARBA00022475"/>
    </source>
</evidence>
<dbReference type="EMBL" id="BEXT01000001">
    <property type="protein sequence ID" value="GBC62237.1"/>
    <property type="molecule type" value="Genomic_DNA"/>
</dbReference>
<feature type="transmembrane region" description="Helical" evidence="7">
    <location>
        <begin position="385"/>
        <end position="403"/>
    </location>
</feature>
<dbReference type="CDD" id="cd17321">
    <property type="entry name" value="MFS_MMR_MDR_like"/>
    <property type="match status" value="1"/>
</dbReference>
<feature type="transmembrane region" description="Helical" evidence="7">
    <location>
        <begin position="86"/>
        <end position="103"/>
    </location>
</feature>
<dbReference type="GO" id="GO:0022857">
    <property type="term" value="F:transmembrane transporter activity"/>
    <property type="evidence" value="ECO:0007669"/>
    <property type="project" value="InterPro"/>
</dbReference>
<feature type="transmembrane region" description="Helical" evidence="7">
    <location>
        <begin position="177"/>
        <end position="198"/>
    </location>
</feature>
<keyword evidence="2" id="KW-0813">Transport</keyword>
<evidence type="ECO:0000256" key="5">
    <source>
        <dbReference type="ARBA" id="ARBA00022989"/>
    </source>
</evidence>
<feature type="transmembrane region" description="Helical" evidence="7">
    <location>
        <begin position="241"/>
        <end position="272"/>
    </location>
</feature>
<dbReference type="PROSITE" id="PS50850">
    <property type="entry name" value="MFS"/>
    <property type="match status" value="1"/>
</dbReference>
<dbReference type="PANTHER" id="PTHR42718:SF46">
    <property type="entry name" value="BLR6921 PROTEIN"/>
    <property type="match status" value="1"/>
</dbReference>
<evidence type="ECO:0000256" key="6">
    <source>
        <dbReference type="ARBA" id="ARBA00023136"/>
    </source>
</evidence>
<reference evidence="10" key="2">
    <citation type="submission" date="2019-01" db="EMBL/GenBank/DDBJ databases">
        <title>Genome sequence of Desulfonema ishimotonii strain Tokyo 01.</title>
        <authorList>
            <person name="Fukui M."/>
        </authorList>
    </citation>
    <scope>NUCLEOTIDE SEQUENCE [LARGE SCALE GENOMIC DNA]</scope>
    <source>
        <strain evidence="10">Tokyo 01</strain>
    </source>
</reference>
<name>A0A401FZ61_9BACT</name>
<keyword evidence="6 7" id="KW-0472">Membrane</keyword>
<dbReference type="Pfam" id="PF07690">
    <property type="entry name" value="MFS_1"/>
    <property type="match status" value="1"/>
</dbReference>
<evidence type="ECO:0000259" key="8">
    <source>
        <dbReference type="PROSITE" id="PS50850"/>
    </source>
</evidence>
<evidence type="ECO:0000256" key="4">
    <source>
        <dbReference type="ARBA" id="ARBA00022692"/>
    </source>
</evidence>
<keyword evidence="10" id="KW-1185">Reference proteome</keyword>
<feature type="transmembrane region" description="Helical" evidence="7">
    <location>
        <begin position="311"/>
        <end position="331"/>
    </location>
</feature>
<feature type="transmembrane region" description="Helical" evidence="7">
    <location>
        <begin position="57"/>
        <end position="80"/>
    </location>
</feature>